<dbReference type="PANTHER" id="PTHR38730:SF1">
    <property type="entry name" value="SLL7028 PROTEIN"/>
    <property type="match status" value="1"/>
</dbReference>
<feature type="region of interest" description="Disordered" evidence="1">
    <location>
        <begin position="158"/>
        <end position="184"/>
    </location>
</feature>
<keyword evidence="5" id="KW-1185">Reference proteome</keyword>
<dbReference type="RefSeq" id="WP_109249612.1">
    <property type="nucleotide sequence ID" value="NZ_QCXQ01000001.1"/>
</dbReference>
<evidence type="ECO:0000259" key="3">
    <source>
        <dbReference type="Pfam" id="PF13203"/>
    </source>
</evidence>
<gene>
    <name evidence="4" type="ORF">DCM90_01620</name>
</gene>
<dbReference type="EMBL" id="QCXQ01000001">
    <property type="protein sequence ID" value="PWG00899.1"/>
    <property type="molecule type" value="Genomic_DNA"/>
</dbReference>
<feature type="domain" description="Putative metallopeptidase" evidence="3">
    <location>
        <begin position="72"/>
        <end position="276"/>
    </location>
</feature>
<feature type="compositionally biased region" description="Low complexity" evidence="1">
    <location>
        <begin position="163"/>
        <end position="184"/>
    </location>
</feature>
<dbReference type="AlphaFoldDB" id="A0A2V1N0W1"/>
<dbReference type="Proteomes" id="UP000245080">
    <property type="component" value="Unassembled WGS sequence"/>
</dbReference>
<comment type="caution">
    <text evidence="4">The sequence shown here is derived from an EMBL/GenBank/DDBJ whole genome shotgun (WGS) entry which is preliminary data.</text>
</comment>
<dbReference type="SUPFAM" id="SSF53300">
    <property type="entry name" value="vWA-like"/>
    <property type="match status" value="1"/>
</dbReference>
<dbReference type="OrthoDB" id="9809307at2"/>
<dbReference type="InterPro" id="IPR036465">
    <property type="entry name" value="vWFA_dom_sf"/>
</dbReference>
<protein>
    <recommendedName>
        <fullName evidence="6">VWA-like domain-containing protein</fullName>
    </recommendedName>
</protein>
<sequence length="429" mass="47931">MTGLEQALAHNDGSQGAGDQILSLATVELLRTDRFYGEVLARLPKQAATLTAPLGLTSQGLLLDNHQLSQSGWSAENLLAGLKHLVLHLVWRHPERYGASSSQQSLIDAATDIAINQYLTDLPATALTRQKLSDQTGLKFLPDQDSNAYLMQLRDWQPTRGNQKAQRSDQSASASQTQSQTASKALDSILKKSNLDDHQKWNQRHQSSDQELTQLLKAAWQATPKKNRGTLPGQVSSELKRLDPTQPVDWRRIIRFGAGQVPAGKQESWSRFNRRQPYRMDLPGQTTKTLINVRVYVDESGSMGNEEISRVIGELSGLLRQYPAKITVIPFDTRVHQELAVTQKFQLPKHRVGGGGTRFQSVFDDLHHHQANRANTLAVILTDGYGESEVKTYGMVNVIWLLTQPIEKFSLNPIVGRVVELPKEDVEKW</sequence>
<evidence type="ECO:0008006" key="6">
    <source>
        <dbReference type="Google" id="ProtNLM"/>
    </source>
</evidence>
<evidence type="ECO:0000313" key="5">
    <source>
        <dbReference type="Proteomes" id="UP000245080"/>
    </source>
</evidence>
<dbReference type="Pfam" id="PF09967">
    <property type="entry name" value="DUF2201"/>
    <property type="match status" value="1"/>
</dbReference>
<organism evidence="4 5">
    <name type="scientific">Levilactobacillus bambusae</name>
    <dbReference type="NCBI Taxonomy" id="2024736"/>
    <lineage>
        <taxon>Bacteria</taxon>
        <taxon>Bacillati</taxon>
        <taxon>Bacillota</taxon>
        <taxon>Bacilli</taxon>
        <taxon>Lactobacillales</taxon>
        <taxon>Lactobacillaceae</taxon>
        <taxon>Levilactobacillus</taxon>
    </lineage>
</organism>
<reference evidence="4 5" key="1">
    <citation type="journal article" date="2018" name="Int. J. Syst. Evol. Microbiol.">
        <title>Lactobacillus bambusae sp. nov., isolated from a traditional fermented Ma-bamboo shoots of Taiwan.</title>
        <authorList>
            <person name="Wang L.-T."/>
        </authorList>
    </citation>
    <scope>NUCLEOTIDE SEQUENCE [LARGE SCALE GENOMIC DNA]</scope>
    <source>
        <strain evidence="4 5">BS-W1</strain>
    </source>
</reference>
<dbReference type="InterPro" id="IPR025154">
    <property type="entry name" value="Put_metallopeptidase_dom"/>
</dbReference>
<dbReference type="InterPro" id="IPR018698">
    <property type="entry name" value="VWA-like_dom"/>
</dbReference>
<evidence type="ECO:0000313" key="4">
    <source>
        <dbReference type="EMBL" id="PWG00899.1"/>
    </source>
</evidence>
<name>A0A2V1N0W1_9LACO</name>
<proteinExistence type="predicted"/>
<dbReference type="CDD" id="cd00198">
    <property type="entry name" value="vWFA"/>
    <property type="match status" value="1"/>
</dbReference>
<evidence type="ECO:0000259" key="2">
    <source>
        <dbReference type="Pfam" id="PF09967"/>
    </source>
</evidence>
<feature type="domain" description="VWA-like" evidence="2">
    <location>
        <begin position="295"/>
        <end position="421"/>
    </location>
</feature>
<evidence type="ECO:0000256" key="1">
    <source>
        <dbReference type="SAM" id="MobiDB-lite"/>
    </source>
</evidence>
<accession>A0A2V1N0W1</accession>
<dbReference type="Pfam" id="PF13203">
    <property type="entry name" value="DUF2201_N"/>
    <property type="match status" value="1"/>
</dbReference>
<dbReference type="PANTHER" id="PTHR38730">
    <property type="entry name" value="SLL7028 PROTEIN"/>
    <property type="match status" value="1"/>
</dbReference>